<organism evidence="2">
    <name type="scientific">Medioppia subpectinata</name>
    <dbReference type="NCBI Taxonomy" id="1979941"/>
    <lineage>
        <taxon>Eukaryota</taxon>
        <taxon>Metazoa</taxon>
        <taxon>Ecdysozoa</taxon>
        <taxon>Arthropoda</taxon>
        <taxon>Chelicerata</taxon>
        <taxon>Arachnida</taxon>
        <taxon>Acari</taxon>
        <taxon>Acariformes</taxon>
        <taxon>Sarcoptiformes</taxon>
        <taxon>Oribatida</taxon>
        <taxon>Brachypylina</taxon>
        <taxon>Oppioidea</taxon>
        <taxon>Oppiidae</taxon>
        <taxon>Medioppia</taxon>
    </lineage>
</organism>
<dbReference type="Proteomes" id="UP000759131">
    <property type="component" value="Unassembled WGS sequence"/>
</dbReference>
<keyword evidence="3" id="KW-1185">Reference proteome</keyword>
<name>A0A7R9L860_9ACAR</name>
<gene>
    <name evidence="2" type="ORF">OSB1V03_LOCUS15981</name>
</gene>
<evidence type="ECO:0000259" key="1">
    <source>
        <dbReference type="Pfam" id="PF00646"/>
    </source>
</evidence>
<feature type="non-terminal residue" evidence="2">
    <location>
        <position position="1"/>
    </location>
</feature>
<dbReference type="Pfam" id="PF00646">
    <property type="entry name" value="F-box"/>
    <property type="match status" value="1"/>
</dbReference>
<evidence type="ECO:0000313" key="3">
    <source>
        <dbReference type="Proteomes" id="UP000759131"/>
    </source>
</evidence>
<dbReference type="OrthoDB" id="3219396at2759"/>
<protein>
    <recommendedName>
        <fullName evidence="1">F-box domain-containing protein</fullName>
    </recommendedName>
</protein>
<accession>A0A7R9L860</accession>
<dbReference type="InterPro" id="IPR001810">
    <property type="entry name" value="F-box_dom"/>
</dbReference>
<feature type="domain" description="F-box" evidence="1">
    <location>
        <begin position="285"/>
        <end position="309"/>
    </location>
</feature>
<evidence type="ECO:0000313" key="2">
    <source>
        <dbReference type="EMBL" id="CAD7635590.1"/>
    </source>
</evidence>
<sequence>MAQQITQRMASLETTDDGEDNIQQPQMYAKNSMDRFGDDMCALILSYITFEDRFRYECVSKQFQRTVFESVVDIHIYNRLIEKILSGKTIDVQMLATIAIKCANIKTIDCRGIGYTYERHIPEVLNTFRDNCRHLRDICTKLVNDSSKSLQTFGSLVTEIGSFSPYHELIDCQRLSKMSTMRISDVFDTTSGRLLVKNLRRIELRTHSSDSKELLSAFVAHNQSLKSFTVDLINLRFDKPLTEINQNMAQQMKHLKTSLEIRDDGNEDNRQQNSMDRFGDNLCALLLSYLSLEDRFRLECVSKQFQRTVFLNVMSIHINEEFVNKLIENNTIDTKYLDNISRLPALQTLVIHCRYYNNCSDNDIENLFPERPKLKLIEIY</sequence>
<proteinExistence type="predicted"/>
<dbReference type="AlphaFoldDB" id="A0A7R9L860"/>
<reference evidence="2" key="1">
    <citation type="submission" date="2020-11" db="EMBL/GenBank/DDBJ databases">
        <authorList>
            <person name="Tran Van P."/>
        </authorList>
    </citation>
    <scope>NUCLEOTIDE SEQUENCE</scope>
</reference>
<dbReference type="InterPro" id="IPR032675">
    <property type="entry name" value="LRR_dom_sf"/>
</dbReference>
<dbReference type="Gene3D" id="3.80.10.10">
    <property type="entry name" value="Ribonuclease Inhibitor"/>
    <property type="match status" value="1"/>
</dbReference>
<dbReference type="EMBL" id="OC871801">
    <property type="protein sequence ID" value="CAD7635590.1"/>
    <property type="molecule type" value="Genomic_DNA"/>
</dbReference>
<dbReference type="SUPFAM" id="SSF81383">
    <property type="entry name" value="F-box domain"/>
    <property type="match status" value="1"/>
</dbReference>
<dbReference type="EMBL" id="CAJPIZ010017226">
    <property type="protein sequence ID" value="CAG2116020.1"/>
    <property type="molecule type" value="Genomic_DNA"/>
</dbReference>
<dbReference type="InterPro" id="IPR036047">
    <property type="entry name" value="F-box-like_dom_sf"/>
</dbReference>